<evidence type="ECO:0000256" key="1">
    <source>
        <dbReference type="SAM" id="Phobius"/>
    </source>
</evidence>
<dbReference type="STRING" id="2015173.A0A026W8W0"/>
<dbReference type="Gene3D" id="2.60.40.10">
    <property type="entry name" value="Immunoglobulins"/>
    <property type="match status" value="3"/>
</dbReference>
<dbReference type="PANTHER" id="PTHR46957">
    <property type="entry name" value="CYTOKINE RECEPTOR"/>
    <property type="match status" value="1"/>
</dbReference>
<feature type="domain" description="Fibronectin type-III" evidence="2">
    <location>
        <begin position="8"/>
        <end position="108"/>
    </location>
</feature>
<dbReference type="InterPro" id="IPR050713">
    <property type="entry name" value="RTP_Phos/Ushers"/>
</dbReference>
<feature type="domain" description="Fibronectin type-III" evidence="2">
    <location>
        <begin position="208"/>
        <end position="315"/>
    </location>
</feature>
<dbReference type="AlphaFoldDB" id="A0A026W8W0"/>
<dbReference type="EMBL" id="KK107353">
    <property type="protein sequence ID" value="EZA52071.1"/>
    <property type="molecule type" value="Genomic_DNA"/>
</dbReference>
<dbReference type="PANTHER" id="PTHR46957:SF3">
    <property type="entry name" value="CYTOKINE RECEPTOR"/>
    <property type="match status" value="1"/>
</dbReference>
<dbReference type="FunFam" id="2.60.40.10:FF:002711">
    <property type="entry name" value="Receptor-type tyrosine-protein phosphatase gamma"/>
    <property type="match status" value="1"/>
</dbReference>
<evidence type="ECO:0000259" key="2">
    <source>
        <dbReference type="PROSITE" id="PS50853"/>
    </source>
</evidence>
<dbReference type="Pfam" id="PF00041">
    <property type="entry name" value="fn3"/>
    <property type="match status" value="3"/>
</dbReference>
<dbReference type="SMART" id="SM00060">
    <property type="entry name" value="FN3"/>
    <property type="match status" value="3"/>
</dbReference>
<evidence type="ECO:0000313" key="4">
    <source>
        <dbReference type="Proteomes" id="UP000053097"/>
    </source>
</evidence>
<keyword evidence="4" id="KW-1185">Reference proteome</keyword>
<name>A0A026W8W0_OOCBI</name>
<keyword evidence="1" id="KW-0812">Transmembrane</keyword>
<feature type="domain" description="Fibronectin type-III" evidence="2">
    <location>
        <begin position="111"/>
        <end position="207"/>
    </location>
</feature>
<accession>A0A026W8W0</accession>
<keyword evidence="1" id="KW-0472">Membrane</keyword>
<dbReference type="GO" id="GO:0016020">
    <property type="term" value="C:membrane"/>
    <property type="evidence" value="ECO:0007669"/>
    <property type="project" value="UniProtKB-SubCell"/>
</dbReference>
<dbReference type="OrthoDB" id="6022401at2759"/>
<protein>
    <submittedName>
        <fullName evidence="3">Tyrosine-protein phosphatase 99A</fullName>
    </submittedName>
</protein>
<organism evidence="3 4">
    <name type="scientific">Ooceraea biroi</name>
    <name type="common">Clonal raider ant</name>
    <name type="synonym">Cerapachys biroi</name>
    <dbReference type="NCBI Taxonomy" id="2015173"/>
    <lineage>
        <taxon>Eukaryota</taxon>
        <taxon>Metazoa</taxon>
        <taxon>Ecdysozoa</taxon>
        <taxon>Arthropoda</taxon>
        <taxon>Hexapoda</taxon>
        <taxon>Insecta</taxon>
        <taxon>Pterygota</taxon>
        <taxon>Neoptera</taxon>
        <taxon>Endopterygota</taxon>
        <taxon>Hymenoptera</taxon>
        <taxon>Apocrita</taxon>
        <taxon>Aculeata</taxon>
        <taxon>Formicoidea</taxon>
        <taxon>Formicidae</taxon>
        <taxon>Dorylinae</taxon>
        <taxon>Ooceraea</taxon>
    </lineage>
</organism>
<dbReference type="FunFam" id="2.60.40.10:FF:001386">
    <property type="entry name" value="Receptor-type tyrosine-protein phosphatase gamma"/>
    <property type="match status" value="1"/>
</dbReference>
<feature type="transmembrane region" description="Helical" evidence="1">
    <location>
        <begin position="329"/>
        <end position="354"/>
    </location>
</feature>
<evidence type="ECO:0000313" key="3">
    <source>
        <dbReference type="EMBL" id="EZA52071.1"/>
    </source>
</evidence>
<dbReference type="OMA" id="VHITISL"/>
<proteinExistence type="predicted"/>
<dbReference type="InterPro" id="IPR036116">
    <property type="entry name" value="FN3_sf"/>
</dbReference>
<dbReference type="PROSITE" id="PS50853">
    <property type="entry name" value="FN3"/>
    <property type="match status" value="3"/>
</dbReference>
<sequence length="397" mass="45337">MVTLREIPEGKPTITAAHNTSASSIYLAWKPPSRDTIHGEFLGYRIGYRRREKADEEMKNIYIRDPGVDNHSIHNLDTFTQYLVSLQVFNPEGHGPASTVTVMTDEGSPTKPENLTSRDITGTTIKLSWSEPENANGVIAGYRIYYMYSNYTDVKMHIPDKAPDDPSIDFVLKELRPYTEYKIWVKAYTRKNEGDPSDQIIRRTDIVGPSAPIILNLTCQSHESVYVHWARPAHFWGSIDYYYIRYRKENTRVYEDIELPTEKNHIESGTIIPNLTMNTVYEIMVRGATKSTINSHLIIQGEFSIPTKVLVTRDCDKIPPLMRRSSKELSAGVIAGMVCACFAVMLAITAFVLWKYGLIFNAQHASFALTIEETSYLIIKRYFRVARVRGMRPCARF</sequence>
<dbReference type="CDD" id="cd00063">
    <property type="entry name" value="FN3"/>
    <property type="match status" value="3"/>
</dbReference>
<dbReference type="FunFam" id="2.60.40.10:FF:001528">
    <property type="entry name" value="Tyrosine-protein phosphatase 99A"/>
    <property type="match status" value="1"/>
</dbReference>
<keyword evidence="1" id="KW-1133">Transmembrane helix</keyword>
<dbReference type="InterPro" id="IPR013783">
    <property type="entry name" value="Ig-like_fold"/>
</dbReference>
<gene>
    <name evidence="3" type="ORF">X777_09079</name>
</gene>
<dbReference type="SUPFAM" id="SSF49265">
    <property type="entry name" value="Fibronectin type III"/>
    <property type="match status" value="2"/>
</dbReference>
<reference evidence="3 4" key="1">
    <citation type="journal article" date="2014" name="Curr. Biol.">
        <title>The genome of the clonal raider ant Cerapachys biroi.</title>
        <authorList>
            <person name="Oxley P.R."/>
            <person name="Ji L."/>
            <person name="Fetter-Pruneda I."/>
            <person name="McKenzie S.K."/>
            <person name="Li C."/>
            <person name="Hu H."/>
            <person name="Zhang G."/>
            <person name="Kronauer D.J."/>
        </authorList>
    </citation>
    <scope>NUCLEOTIDE SEQUENCE [LARGE SCALE GENOMIC DNA]</scope>
</reference>
<dbReference type="Proteomes" id="UP000053097">
    <property type="component" value="Unassembled WGS sequence"/>
</dbReference>
<dbReference type="InterPro" id="IPR003961">
    <property type="entry name" value="FN3_dom"/>
</dbReference>